<dbReference type="HOGENOM" id="CLU_1200518_0_0_1"/>
<feature type="signal peptide" evidence="1">
    <location>
        <begin position="1"/>
        <end position="16"/>
    </location>
</feature>
<dbReference type="RefSeq" id="XP_003661895.1">
    <property type="nucleotide sequence ID" value="XM_003661847.1"/>
</dbReference>
<gene>
    <name evidence="2" type="ORF">MYCTH_92683</name>
</gene>
<evidence type="ECO:0000313" key="3">
    <source>
        <dbReference type="Proteomes" id="UP000007322"/>
    </source>
</evidence>
<dbReference type="InParanoid" id="G2QAA0"/>
<sequence length="231" mass="24682">MACSAFVFSLSSVAASLQVQLLEAAIAASLLQFRNISSSAVPNLIRWEGPVFPAEPHCTLYVKDVDDFWNKILETNSNWVAEMPDPDETMKHFGARTCGADSGLATGNSDEVTSLPTQLRALNGHWTLGAKMCHRIGCRENTGLYWCNVISPCLHSALGRTTPGAFEFLPSPSSSMAPISGTCAATEATAVSIRATPCPASKPSLTATARLHTPASWRDMITAPIPQMSTL</sequence>
<reference evidence="2 3" key="1">
    <citation type="journal article" date="2011" name="Nat. Biotechnol.">
        <title>Comparative genomic analysis of the thermophilic biomass-degrading fungi Myceliophthora thermophila and Thielavia terrestris.</title>
        <authorList>
            <person name="Berka R.M."/>
            <person name="Grigoriev I.V."/>
            <person name="Otillar R."/>
            <person name="Salamov A."/>
            <person name="Grimwood J."/>
            <person name="Reid I."/>
            <person name="Ishmael N."/>
            <person name="John T."/>
            <person name="Darmond C."/>
            <person name="Moisan M.-C."/>
            <person name="Henrissat B."/>
            <person name="Coutinho P.M."/>
            <person name="Lombard V."/>
            <person name="Natvig D.O."/>
            <person name="Lindquist E."/>
            <person name="Schmutz J."/>
            <person name="Lucas S."/>
            <person name="Harris P."/>
            <person name="Powlowski J."/>
            <person name="Bellemare A."/>
            <person name="Taylor D."/>
            <person name="Butler G."/>
            <person name="de Vries R.P."/>
            <person name="Allijn I.E."/>
            <person name="van den Brink J."/>
            <person name="Ushinsky S."/>
            <person name="Storms R."/>
            <person name="Powell A.J."/>
            <person name="Paulsen I.T."/>
            <person name="Elbourne L.D.H."/>
            <person name="Baker S.E."/>
            <person name="Magnuson J."/>
            <person name="LaBoissiere S."/>
            <person name="Clutterbuck A.J."/>
            <person name="Martinez D."/>
            <person name="Wogulis M."/>
            <person name="de Leon A.L."/>
            <person name="Rey M.W."/>
            <person name="Tsang A."/>
        </authorList>
    </citation>
    <scope>NUCLEOTIDE SEQUENCE [LARGE SCALE GENOMIC DNA]</scope>
    <source>
        <strain evidence="3">ATCC 42464 / BCRC 31852 / DSM 1799</strain>
    </source>
</reference>
<evidence type="ECO:0000256" key="1">
    <source>
        <dbReference type="SAM" id="SignalP"/>
    </source>
</evidence>
<organism evidence="2 3">
    <name type="scientific">Thermothelomyces thermophilus (strain ATCC 42464 / BCRC 31852 / DSM 1799)</name>
    <name type="common">Sporotrichum thermophile</name>
    <dbReference type="NCBI Taxonomy" id="573729"/>
    <lineage>
        <taxon>Eukaryota</taxon>
        <taxon>Fungi</taxon>
        <taxon>Dikarya</taxon>
        <taxon>Ascomycota</taxon>
        <taxon>Pezizomycotina</taxon>
        <taxon>Sordariomycetes</taxon>
        <taxon>Sordariomycetidae</taxon>
        <taxon>Sordariales</taxon>
        <taxon>Chaetomiaceae</taxon>
        <taxon>Thermothelomyces</taxon>
    </lineage>
</organism>
<dbReference type="Proteomes" id="UP000007322">
    <property type="component" value="Chromosome 2"/>
</dbReference>
<dbReference type="GeneID" id="11510700"/>
<proteinExistence type="predicted"/>
<dbReference type="VEuPathDB" id="FungiDB:MYCTH_92683"/>
<protein>
    <recommendedName>
        <fullName evidence="4">SCP domain-containing protein</fullName>
    </recommendedName>
</protein>
<dbReference type="KEGG" id="mtm:MYCTH_92683"/>
<dbReference type="OrthoDB" id="4590259at2759"/>
<evidence type="ECO:0008006" key="4">
    <source>
        <dbReference type="Google" id="ProtNLM"/>
    </source>
</evidence>
<keyword evidence="3" id="KW-1185">Reference proteome</keyword>
<dbReference type="EMBL" id="CP003003">
    <property type="protein sequence ID" value="AEO56650.1"/>
    <property type="molecule type" value="Genomic_DNA"/>
</dbReference>
<keyword evidence="1" id="KW-0732">Signal</keyword>
<feature type="chain" id="PRO_5003435406" description="SCP domain-containing protein" evidence="1">
    <location>
        <begin position="17"/>
        <end position="231"/>
    </location>
</feature>
<name>G2QAA0_THET4</name>
<dbReference type="eggNOG" id="ENOG502R71Y">
    <property type="taxonomic scope" value="Eukaryota"/>
</dbReference>
<dbReference type="AlphaFoldDB" id="G2QAA0"/>
<accession>G2QAA0</accession>
<evidence type="ECO:0000313" key="2">
    <source>
        <dbReference type="EMBL" id="AEO56650.1"/>
    </source>
</evidence>